<dbReference type="Proteomes" id="UP000887574">
    <property type="component" value="Unplaced"/>
</dbReference>
<evidence type="ECO:0000313" key="1">
    <source>
        <dbReference type="Proteomes" id="UP000887574"/>
    </source>
</evidence>
<protein>
    <submittedName>
        <fullName evidence="2">Uncharacterized protein</fullName>
    </submittedName>
</protein>
<name>A0A915EJF2_9BILA</name>
<reference evidence="2" key="1">
    <citation type="submission" date="2022-11" db="UniProtKB">
        <authorList>
            <consortium name="WormBaseParasite"/>
        </authorList>
    </citation>
    <scope>IDENTIFICATION</scope>
</reference>
<keyword evidence="1" id="KW-1185">Reference proteome</keyword>
<sequence>MMTIIEDDYKMLEGMDQAAFMEALVSISCIRDVDKVEYCSKKLYCRSDCKPNYVSCQAIDKSVVKTDSASIRLSSLLKAFIESVVRGSINAQEIYVGRSPITLMPISSIRLTSDFAQYCYDIRSKYNEAENRMSNEPMTDKFVYPDLARNYIPGGQERFRCVLCNSDSMFLQLPQWLLPFLSYMVVAMTSEALSDADDNYSGLHKFLAKYMKRRRMLRRNVLFNKPANDRMLISNQNFTEPAFLNEMNKVTSGFWVNTRAFTAYALIFLGYKNFEQYGNRKTKLNEVLLINRSAAARLTIKKPLLGVDILYMLEKIKPDNFNSAQSNVMNEWTVDISVYFVKCGNNRGQATTFRLAENKSELCPVRFMMWLFRERDLFVDFHTDFSGCGPSKGELRVKESRKSEPLYVNNINSTAPKSRKSMKVSLDKIYKDLNFSPGIGLHGTRRGFAVEMIVRHVHATDAQLSMTRILDFLKTSPNWSRIAAAREYLDCLGMDFFVSLLEYYRKREIWKAEGSLKGQKPSMWDHINLVSQRRIPVQFDRSKSALLVSYAVGLKLEDACHPTLREGLLLNLSKKICHILKILSESLALEEVSLFNWVIGIRKELVAIDNESAEIKFNRLVNEIPDCVIHY</sequence>
<dbReference type="WBParaSite" id="jg6608">
    <property type="protein sequence ID" value="jg6608"/>
    <property type="gene ID" value="jg6608"/>
</dbReference>
<evidence type="ECO:0000313" key="2">
    <source>
        <dbReference type="WBParaSite" id="jg6608"/>
    </source>
</evidence>
<organism evidence="1 2">
    <name type="scientific">Ditylenchus dipsaci</name>
    <dbReference type="NCBI Taxonomy" id="166011"/>
    <lineage>
        <taxon>Eukaryota</taxon>
        <taxon>Metazoa</taxon>
        <taxon>Ecdysozoa</taxon>
        <taxon>Nematoda</taxon>
        <taxon>Chromadorea</taxon>
        <taxon>Rhabditida</taxon>
        <taxon>Tylenchina</taxon>
        <taxon>Tylenchomorpha</taxon>
        <taxon>Sphaerularioidea</taxon>
        <taxon>Anguinidae</taxon>
        <taxon>Anguininae</taxon>
        <taxon>Ditylenchus</taxon>
    </lineage>
</organism>
<proteinExistence type="predicted"/>
<dbReference type="AlphaFoldDB" id="A0A915EJF2"/>
<accession>A0A915EJF2</accession>